<reference evidence="2" key="2">
    <citation type="submission" date="2015-01" db="EMBL/GenBank/DDBJ databases">
        <title>Evolutionary Origins and Diversification of the Mycorrhizal Mutualists.</title>
        <authorList>
            <consortium name="DOE Joint Genome Institute"/>
            <consortium name="Mycorrhizal Genomics Consortium"/>
            <person name="Kohler A."/>
            <person name="Kuo A."/>
            <person name="Nagy L.G."/>
            <person name="Floudas D."/>
            <person name="Copeland A."/>
            <person name="Barry K.W."/>
            <person name="Cichocki N."/>
            <person name="Veneault-Fourrey C."/>
            <person name="LaButti K."/>
            <person name="Lindquist E.A."/>
            <person name="Lipzen A."/>
            <person name="Lundell T."/>
            <person name="Morin E."/>
            <person name="Murat C."/>
            <person name="Riley R."/>
            <person name="Ohm R."/>
            <person name="Sun H."/>
            <person name="Tunlid A."/>
            <person name="Henrissat B."/>
            <person name="Grigoriev I.V."/>
            <person name="Hibbett D.S."/>
            <person name="Martin F."/>
        </authorList>
    </citation>
    <scope>NUCLEOTIDE SEQUENCE [LARGE SCALE GENOMIC DNA]</scope>
    <source>
        <strain evidence="2">Ve08.2h10</strain>
    </source>
</reference>
<dbReference type="OrthoDB" id="2917041at2759"/>
<dbReference type="InParanoid" id="A0A0D0DDG4"/>
<keyword evidence="2" id="KW-1185">Reference proteome</keyword>
<protein>
    <submittedName>
        <fullName evidence="1">Uncharacterized protein</fullName>
    </submittedName>
</protein>
<gene>
    <name evidence="1" type="ORF">PAXRUDRAFT_49094</name>
</gene>
<evidence type="ECO:0000313" key="1">
    <source>
        <dbReference type="EMBL" id="KIK95322.1"/>
    </source>
</evidence>
<feature type="non-terminal residue" evidence="1">
    <location>
        <position position="1"/>
    </location>
</feature>
<sequence length="132" mass="14114">KQSITKSNFVSIYAQAHLQALTPDNICAAFQKMGAWPFNPDVVTKEMMAPSFETSSVGRLPLPQPSPVCTISAAIHQYQMECMTTTATPAHPGLDNPFHASANAVMVMPTPTTQHPPPAVSTGWHLAAEEAA</sequence>
<name>A0A0D0DDG4_9AGAM</name>
<dbReference type="Proteomes" id="UP000054538">
    <property type="component" value="Unassembled WGS sequence"/>
</dbReference>
<organism evidence="1 2">
    <name type="scientific">Paxillus rubicundulus Ve08.2h10</name>
    <dbReference type="NCBI Taxonomy" id="930991"/>
    <lineage>
        <taxon>Eukaryota</taxon>
        <taxon>Fungi</taxon>
        <taxon>Dikarya</taxon>
        <taxon>Basidiomycota</taxon>
        <taxon>Agaricomycotina</taxon>
        <taxon>Agaricomycetes</taxon>
        <taxon>Agaricomycetidae</taxon>
        <taxon>Boletales</taxon>
        <taxon>Paxilineae</taxon>
        <taxon>Paxillaceae</taxon>
        <taxon>Paxillus</taxon>
    </lineage>
</organism>
<dbReference type="EMBL" id="KN825048">
    <property type="protein sequence ID" value="KIK95322.1"/>
    <property type="molecule type" value="Genomic_DNA"/>
</dbReference>
<feature type="non-terminal residue" evidence="1">
    <location>
        <position position="132"/>
    </location>
</feature>
<proteinExistence type="predicted"/>
<reference evidence="1 2" key="1">
    <citation type="submission" date="2014-04" db="EMBL/GenBank/DDBJ databases">
        <authorList>
            <consortium name="DOE Joint Genome Institute"/>
            <person name="Kuo A."/>
            <person name="Kohler A."/>
            <person name="Jargeat P."/>
            <person name="Nagy L.G."/>
            <person name="Floudas D."/>
            <person name="Copeland A."/>
            <person name="Barry K.W."/>
            <person name="Cichocki N."/>
            <person name="Veneault-Fourrey C."/>
            <person name="LaButti K."/>
            <person name="Lindquist E.A."/>
            <person name="Lipzen A."/>
            <person name="Lundell T."/>
            <person name="Morin E."/>
            <person name="Murat C."/>
            <person name="Sun H."/>
            <person name="Tunlid A."/>
            <person name="Henrissat B."/>
            <person name="Grigoriev I.V."/>
            <person name="Hibbett D.S."/>
            <person name="Martin F."/>
            <person name="Nordberg H.P."/>
            <person name="Cantor M.N."/>
            <person name="Hua S.X."/>
        </authorList>
    </citation>
    <scope>NUCLEOTIDE SEQUENCE [LARGE SCALE GENOMIC DNA]</scope>
    <source>
        <strain evidence="1 2">Ve08.2h10</strain>
    </source>
</reference>
<accession>A0A0D0DDG4</accession>
<evidence type="ECO:0000313" key="2">
    <source>
        <dbReference type="Proteomes" id="UP000054538"/>
    </source>
</evidence>
<dbReference type="AlphaFoldDB" id="A0A0D0DDG4"/>
<dbReference type="HOGENOM" id="CLU_1922120_0_0_1"/>